<comment type="caution">
    <text evidence="2">The sequence shown here is derived from an EMBL/GenBank/DDBJ whole genome shotgun (WGS) entry which is preliminary data.</text>
</comment>
<evidence type="ECO:0000313" key="2">
    <source>
        <dbReference type="EMBL" id="OSY51852.1"/>
    </source>
</evidence>
<dbReference type="GeneID" id="91403015"/>
<accession>A0A1Y2NWD3</accession>
<evidence type="ECO:0000313" key="1">
    <source>
        <dbReference type="EMBL" id="KAF0649222.1"/>
    </source>
</evidence>
<dbReference type="EMBL" id="ASYR01000016">
    <property type="protein sequence ID" value="KAF0649222.1"/>
    <property type="molecule type" value="Genomic_DNA"/>
</dbReference>
<dbReference type="RefSeq" id="WP_031129091.1">
    <property type="nucleotide sequence ID" value="NZ_ASYR01000016.1"/>
</dbReference>
<name>A0A1Y2NWD3_STRFR</name>
<dbReference type="EMBL" id="MIFZ01000217">
    <property type="protein sequence ID" value="OSY51852.1"/>
    <property type="molecule type" value="Genomic_DNA"/>
</dbReference>
<reference evidence="1 4" key="1">
    <citation type="submission" date="2013-05" db="EMBL/GenBank/DDBJ databases">
        <title>Genome Sequence of Streptomyces fradiae.</title>
        <authorList>
            <person name="Kirby R."/>
        </authorList>
    </citation>
    <scope>NUCLEOTIDE SEQUENCE [LARGE SCALE GENOMIC DNA]</scope>
    <source>
        <strain evidence="1 4">ATCC 10745</strain>
    </source>
</reference>
<organism evidence="2 3">
    <name type="scientific">Streptomyces fradiae ATCC 10745 = DSM 40063</name>
    <dbReference type="NCBI Taxonomy" id="1319510"/>
    <lineage>
        <taxon>Bacteria</taxon>
        <taxon>Bacillati</taxon>
        <taxon>Actinomycetota</taxon>
        <taxon>Actinomycetes</taxon>
        <taxon>Kitasatosporales</taxon>
        <taxon>Streptomycetaceae</taxon>
        <taxon>Streptomyces</taxon>
    </lineage>
</organism>
<protein>
    <submittedName>
        <fullName evidence="2">Uncharacterized protein</fullName>
    </submittedName>
</protein>
<keyword evidence="4" id="KW-1185">Reference proteome</keyword>
<dbReference type="Proteomes" id="UP000194318">
    <property type="component" value="Unassembled WGS sequence"/>
</dbReference>
<sequence>MTTPAGGRPSIGPKIETRVPADTLTRINSEAARHGIDRARWLRAAAQHGLSCPLTDSESLPLTDALRAIDSHADLREWALTPEASREERNIAAERYAGTLYEMRTMISALRDTLPQQEANDAYVQADATDPEMTRTETARAWARATAAEQLDAVLDALTCLLPVDGESVRARAALDDPTDTRSIDAD</sequence>
<evidence type="ECO:0000313" key="4">
    <source>
        <dbReference type="Proteomes" id="UP000731519"/>
    </source>
</evidence>
<proteinExistence type="predicted"/>
<gene>
    <name evidence="2" type="ORF">BG846_02526</name>
    <name evidence="1" type="ORF">K701_14035</name>
</gene>
<evidence type="ECO:0000313" key="3">
    <source>
        <dbReference type="Proteomes" id="UP000194318"/>
    </source>
</evidence>
<dbReference type="Proteomes" id="UP000731519">
    <property type="component" value="Unassembled WGS sequence"/>
</dbReference>
<reference evidence="2 3" key="2">
    <citation type="submission" date="2016-09" db="EMBL/GenBank/DDBJ databases">
        <title>Streptomyces fradiae DSM40063, a candidate organism with high potential of specific P450 cytochromes.</title>
        <authorList>
            <person name="Grumaz C."/>
            <person name="Vainshtein Y."/>
            <person name="Kirstahler P."/>
            <person name="Sohn K."/>
        </authorList>
    </citation>
    <scope>NUCLEOTIDE SEQUENCE [LARGE SCALE GENOMIC DNA]</scope>
    <source>
        <strain evidence="2 3">DSM 40063</strain>
    </source>
</reference>
<dbReference type="AlphaFoldDB" id="A0A1Y2NWD3"/>